<dbReference type="NCBIfam" id="TIGR01482">
    <property type="entry name" value="SPP-subfamily"/>
    <property type="match status" value="1"/>
</dbReference>
<dbReference type="InterPro" id="IPR024746">
    <property type="entry name" value="Glyco_hydro_100"/>
</dbReference>
<evidence type="ECO:0000256" key="3">
    <source>
        <dbReference type="ARBA" id="ARBA00012758"/>
    </source>
</evidence>
<dbReference type="SFLD" id="SFLDS00003">
    <property type="entry name" value="Haloacid_Dehalogenase"/>
    <property type="match status" value="1"/>
</dbReference>
<evidence type="ECO:0000313" key="8">
    <source>
        <dbReference type="EMBL" id="ADK80036.1"/>
    </source>
</evidence>
<evidence type="ECO:0000256" key="2">
    <source>
        <dbReference type="ARBA" id="ARBA00007671"/>
    </source>
</evidence>
<dbReference type="SUPFAM" id="SSF56784">
    <property type="entry name" value="HAD-like"/>
    <property type="match status" value="1"/>
</dbReference>
<gene>
    <name evidence="8" type="ordered locus">Spirs_0902</name>
</gene>
<dbReference type="NCBIfam" id="TIGR01484">
    <property type="entry name" value="HAD-SF-IIB"/>
    <property type="match status" value="1"/>
</dbReference>
<name>E1RCF6_SEDSS</name>
<feature type="domain" description="Sucrose phosphatase-like" evidence="7">
    <location>
        <begin position="7"/>
        <end position="248"/>
    </location>
</feature>
<dbReference type="STRING" id="573413.Spirs_0902"/>
<dbReference type="EC" id="3.2.1.26" evidence="3"/>
<evidence type="ECO:0000256" key="6">
    <source>
        <dbReference type="ARBA" id="ARBA00023295"/>
    </source>
</evidence>
<dbReference type="KEGG" id="ssm:Spirs_0902"/>
<evidence type="ECO:0000256" key="1">
    <source>
        <dbReference type="ARBA" id="ARBA00000094"/>
    </source>
</evidence>
<dbReference type="InterPro" id="IPR023214">
    <property type="entry name" value="HAD_sf"/>
</dbReference>
<dbReference type="InterPro" id="IPR012341">
    <property type="entry name" value="6hp_glycosidase-like_sf"/>
</dbReference>
<dbReference type="Pfam" id="PF12899">
    <property type="entry name" value="Glyco_hydro_100"/>
    <property type="match status" value="1"/>
</dbReference>
<protein>
    <recommendedName>
        <fullName evidence="3">beta-fructofuranosidase</fullName>
        <ecNumber evidence="3">3.2.1.26</ecNumber>
    </recommendedName>
</protein>
<comment type="similarity">
    <text evidence="2">Belongs to the glycosyl hydrolase 100 family.</text>
</comment>
<dbReference type="HOGENOM" id="CLU_396325_0_0_12"/>
<organism evidence="8 9">
    <name type="scientific">Sediminispirochaeta smaragdinae (strain DSM 11293 / JCM 15392 / SEBR 4228)</name>
    <name type="common">Spirochaeta smaragdinae</name>
    <dbReference type="NCBI Taxonomy" id="573413"/>
    <lineage>
        <taxon>Bacteria</taxon>
        <taxon>Pseudomonadati</taxon>
        <taxon>Spirochaetota</taxon>
        <taxon>Spirochaetia</taxon>
        <taxon>Spirochaetales</taxon>
        <taxon>Spirochaetaceae</taxon>
        <taxon>Sediminispirochaeta</taxon>
    </lineage>
</organism>
<dbReference type="Gene3D" id="1.50.10.10">
    <property type="match status" value="1"/>
</dbReference>
<dbReference type="eggNOG" id="COG0561">
    <property type="taxonomic scope" value="Bacteria"/>
</dbReference>
<dbReference type="eggNOG" id="COG3408">
    <property type="taxonomic scope" value="Bacteria"/>
</dbReference>
<dbReference type="PANTHER" id="PTHR46521:SF4">
    <property type="entry name" value="SUCROSE-PHOSPHATASE 2-RELATED"/>
    <property type="match status" value="1"/>
</dbReference>
<keyword evidence="4" id="KW-0378">Hydrolase</keyword>
<dbReference type="InterPro" id="IPR008928">
    <property type="entry name" value="6-hairpin_glycosidase_sf"/>
</dbReference>
<dbReference type="GO" id="GO:0033926">
    <property type="term" value="F:endo-alpha-N-acetylgalactosaminidase activity"/>
    <property type="evidence" value="ECO:0007669"/>
    <property type="project" value="InterPro"/>
</dbReference>
<dbReference type="GO" id="GO:0005975">
    <property type="term" value="P:carbohydrate metabolic process"/>
    <property type="evidence" value="ECO:0007669"/>
    <property type="project" value="InterPro"/>
</dbReference>
<dbReference type="RefSeq" id="WP_013253500.1">
    <property type="nucleotide sequence ID" value="NC_014364.1"/>
</dbReference>
<dbReference type="InterPro" id="IPR051518">
    <property type="entry name" value="Sucrose_Phosphatase"/>
</dbReference>
<dbReference type="GO" id="GO:0016791">
    <property type="term" value="F:phosphatase activity"/>
    <property type="evidence" value="ECO:0007669"/>
    <property type="project" value="UniProtKB-ARBA"/>
</dbReference>
<dbReference type="Gene3D" id="3.40.50.1000">
    <property type="entry name" value="HAD superfamily/HAD-like"/>
    <property type="match status" value="1"/>
</dbReference>
<dbReference type="SFLD" id="SFLDG01140">
    <property type="entry name" value="C2.B:_Phosphomannomutase_and_P"/>
    <property type="match status" value="1"/>
</dbReference>
<keyword evidence="6" id="KW-0326">Glycosidase</keyword>
<dbReference type="Proteomes" id="UP000002318">
    <property type="component" value="Chromosome"/>
</dbReference>
<evidence type="ECO:0000256" key="5">
    <source>
        <dbReference type="ARBA" id="ARBA00023277"/>
    </source>
</evidence>
<sequence length="695" mass="78529">MNKKAARLFSSDLDGTLIGKPDATVSFKRTWEGLRRKKGSAAPLLVYNSGRLLPHTFELLKQSDLPDPDYLICGVGTLIYDFRKRELIKRFAETLNTGWDLKTVRTCLDSFSDTEEQPPKYQNAFKSSWYIHDATPERLQEIKDALRGLGLSVNVVYSSSRDLDILPQYANKGNALAWLLKRIEIEAEEVIVAGDTGNDSSMFTIRGVRGIIVENAQPELFLATMELPTYTAGRPFADGVLDGLLHYELIEEIADISDIELVHSQFDPRFHSVVNSDAFKSLSESQHGLINEAYQEAINALKRCITPKGFSACSLDDNILDATDSNYKSIWARDGAIVVMNSLSLKDPDIQRCQQATMTTLLSHITPRGQVPSNVSIDTGEPDYSGIGGIASIDSGLWLVIAFYHFIRETRDYQFLRNWAGEIKNAMNWLEAQDSNNDSLLEIPEAGDWMDLFGRSYNILYDEVLWYNANLCHGRIAELLGDFDTAGQRLRMAQQIKETINRKFWPSIHSDAIKAFSDQQFSMGDTSYLLAEITPFGFDWRCDVYGNILAVLFNVLSAERAKIAFQFMWGVGVNEPAPVANLYPPVNAGDPAWRTYYTVNLLNLPHHYHNGGIWPFIGAYWVMFISRLGLRDLAQQELFRLALVNHEGIEHEWEFNEWVHGRTGRPMGKRYQAWSAAGFIGAYYALQLEADNSEQ</sequence>
<accession>E1RCF6</accession>
<dbReference type="Gene3D" id="3.90.1070.10">
    <property type="match status" value="1"/>
</dbReference>
<evidence type="ECO:0000259" key="7">
    <source>
        <dbReference type="Pfam" id="PF05116"/>
    </source>
</evidence>
<dbReference type="SFLD" id="SFLDG01141">
    <property type="entry name" value="C2.B.1:_Sucrose_Phosphatase_Li"/>
    <property type="match status" value="1"/>
</dbReference>
<dbReference type="InterPro" id="IPR006379">
    <property type="entry name" value="HAD-SF_hydro_IIB"/>
</dbReference>
<proteinExistence type="inferred from homology"/>
<comment type="catalytic activity">
    <reaction evidence="1">
        <text>Hydrolysis of terminal non-reducing beta-D-fructofuranoside residues in beta-D-fructofuranosides.</text>
        <dbReference type="EC" id="3.2.1.26"/>
    </reaction>
</comment>
<dbReference type="Pfam" id="PF05116">
    <property type="entry name" value="S6PP"/>
    <property type="match status" value="1"/>
</dbReference>
<reference evidence="8 9" key="1">
    <citation type="journal article" date="2010" name="Stand. Genomic Sci.">
        <title>Complete genome sequence of Spirochaeta smaragdinae type strain (SEBR 4228).</title>
        <authorList>
            <person name="Mavromatis K."/>
            <person name="Yasawong M."/>
            <person name="Chertkov O."/>
            <person name="Lapidus A."/>
            <person name="Lucas S."/>
            <person name="Nolan M."/>
            <person name="Del Rio T.G."/>
            <person name="Tice H."/>
            <person name="Cheng J.F."/>
            <person name="Pitluck S."/>
            <person name="Liolios K."/>
            <person name="Ivanova N."/>
            <person name="Tapia R."/>
            <person name="Han C."/>
            <person name="Bruce D."/>
            <person name="Goodwin L."/>
            <person name="Pati A."/>
            <person name="Chen A."/>
            <person name="Palaniappan K."/>
            <person name="Land M."/>
            <person name="Hauser L."/>
            <person name="Chang Y.J."/>
            <person name="Jeffries C.D."/>
            <person name="Detter J.C."/>
            <person name="Rohde M."/>
            <person name="Brambilla E."/>
            <person name="Spring S."/>
            <person name="Goker M."/>
            <person name="Sikorski J."/>
            <person name="Woyke T."/>
            <person name="Bristow J."/>
            <person name="Eisen J.A."/>
            <person name="Markowitz V."/>
            <person name="Hugenholtz P."/>
            <person name="Klenk H.P."/>
            <person name="Kyrpides N.C."/>
        </authorList>
    </citation>
    <scope>NUCLEOTIDE SEQUENCE [LARGE SCALE GENOMIC DNA]</scope>
    <source>
        <strain evidence="9">DSM 11293 / JCM 15392 / SEBR 4228</strain>
    </source>
</reference>
<dbReference type="GO" id="GO:0004564">
    <property type="term" value="F:beta-fructofuranosidase activity"/>
    <property type="evidence" value="ECO:0007669"/>
    <property type="project" value="UniProtKB-EC"/>
</dbReference>
<dbReference type="PANTHER" id="PTHR46521">
    <property type="entry name" value="SUCROSE-PHOSPHATASE 2-RELATED"/>
    <property type="match status" value="1"/>
</dbReference>
<dbReference type="SUPFAM" id="SSF48208">
    <property type="entry name" value="Six-hairpin glycosidases"/>
    <property type="match status" value="1"/>
</dbReference>
<dbReference type="EMBL" id="CP002116">
    <property type="protein sequence ID" value="ADK80036.1"/>
    <property type="molecule type" value="Genomic_DNA"/>
</dbReference>
<keyword evidence="9" id="KW-1185">Reference proteome</keyword>
<dbReference type="AlphaFoldDB" id="E1RCF6"/>
<dbReference type="InterPro" id="IPR006380">
    <property type="entry name" value="SPP-like_dom"/>
</dbReference>
<keyword evidence="5" id="KW-0119">Carbohydrate metabolism</keyword>
<dbReference type="OrthoDB" id="9763537at2"/>
<dbReference type="InterPro" id="IPR036412">
    <property type="entry name" value="HAD-like_sf"/>
</dbReference>
<evidence type="ECO:0000313" key="9">
    <source>
        <dbReference type="Proteomes" id="UP000002318"/>
    </source>
</evidence>
<evidence type="ECO:0000256" key="4">
    <source>
        <dbReference type="ARBA" id="ARBA00022801"/>
    </source>
</evidence>